<evidence type="ECO:0000313" key="4">
    <source>
        <dbReference type="EMBL" id="AJW76718.1"/>
    </source>
</evidence>
<accession>A0A0D5CC69</accession>
<feature type="region of interest" description="Disordered" evidence="2">
    <location>
        <begin position="201"/>
        <end position="228"/>
    </location>
</feature>
<dbReference type="AlphaFoldDB" id="A0A0D5CC69"/>
<comment type="similarity">
    <text evidence="1">Belongs to the thioesterase family.</text>
</comment>
<name>A0A0D5CC69_9ACTN</name>
<dbReference type="Pfam" id="PF00975">
    <property type="entry name" value="Thioesterase"/>
    <property type="match status" value="1"/>
</dbReference>
<evidence type="ECO:0000256" key="2">
    <source>
        <dbReference type="SAM" id="MobiDB-lite"/>
    </source>
</evidence>
<dbReference type="Gene3D" id="3.40.50.1820">
    <property type="entry name" value="alpha/beta hydrolase"/>
    <property type="match status" value="1"/>
</dbReference>
<dbReference type="EMBL" id="KP769807">
    <property type="protein sequence ID" value="AJW76718.1"/>
    <property type="molecule type" value="Genomic_DNA"/>
</dbReference>
<feature type="compositionally biased region" description="Low complexity" evidence="2">
    <location>
        <begin position="208"/>
        <end position="222"/>
    </location>
</feature>
<protein>
    <submittedName>
        <fullName evidence="4">DsaP</fullName>
    </submittedName>
</protein>
<dbReference type="InterPro" id="IPR029058">
    <property type="entry name" value="AB_hydrolase_fold"/>
</dbReference>
<reference evidence="4" key="1">
    <citation type="journal article" date="2015" name="J. Nat. Prod.">
        <title>Identification of the Biosynthetic Gene Cluster for the Anti-infective Desotamides and Production of a New Analogue in a Heterologous Host.</title>
        <authorList>
            <person name="Li Q."/>
            <person name="Song Y."/>
            <person name="Qin X."/>
            <person name="Zhang X."/>
            <person name="Sun A."/>
            <person name="Ju J."/>
        </authorList>
    </citation>
    <scope>NUCLEOTIDE SEQUENCE</scope>
    <source>
        <strain evidence="4">SCSIO ZJ46</strain>
    </source>
</reference>
<dbReference type="InterPro" id="IPR012223">
    <property type="entry name" value="TEII"/>
</dbReference>
<dbReference type="PANTHER" id="PTHR11487:SF0">
    <property type="entry name" value="S-ACYL FATTY ACID SYNTHASE THIOESTERASE, MEDIUM CHAIN"/>
    <property type="match status" value="1"/>
</dbReference>
<dbReference type="GO" id="GO:0008610">
    <property type="term" value="P:lipid biosynthetic process"/>
    <property type="evidence" value="ECO:0007669"/>
    <property type="project" value="TreeGrafter"/>
</dbReference>
<dbReference type="PANTHER" id="PTHR11487">
    <property type="entry name" value="THIOESTERASE"/>
    <property type="match status" value="1"/>
</dbReference>
<feature type="domain" description="Thioesterase" evidence="3">
    <location>
        <begin position="2"/>
        <end position="185"/>
    </location>
</feature>
<sequence>MEVCPVLLPGREERFGEPPHTRVTELVPLLADRLAGWFDKPFAFFGHSMGGEIAFALAEYLCARGPVRPGHVFVSGCVPVPGPVLRHTLPDPELLAEIREMNGAPAEFLNNPELIELMLPTLRADFTLAENAVPDPAAVLPVPLTVFAGTDDPEAGPRQAKAWSRHAGGAFELYELAGDHFFLHDAGPLLDIVGRVLSSGSGPGTHGAGPRSHGSGARSHGRSAQDSH</sequence>
<evidence type="ECO:0000259" key="3">
    <source>
        <dbReference type="Pfam" id="PF00975"/>
    </source>
</evidence>
<proteinExistence type="inferred from homology"/>
<dbReference type="SUPFAM" id="SSF53474">
    <property type="entry name" value="alpha/beta-Hydrolases"/>
    <property type="match status" value="1"/>
</dbReference>
<dbReference type="InterPro" id="IPR001031">
    <property type="entry name" value="Thioesterase"/>
</dbReference>
<evidence type="ECO:0000256" key="1">
    <source>
        <dbReference type="ARBA" id="ARBA00007169"/>
    </source>
</evidence>
<organism evidence="4">
    <name type="scientific">Streptomyces scopuliridis</name>
    <dbReference type="NCBI Taxonomy" id="452529"/>
    <lineage>
        <taxon>Bacteria</taxon>
        <taxon>Bacillati</taxon>
        <taxon>Actinomycetota</taxon>
        <taxon>Actinomycetes</taxon>
        <taxon>Kitasatosporales</taxon>
        <taxon>Streptomycetaceae</taxon>
        <taxon>Streptomyces</taxon>
    </lineage>
</organism>